<feature type="transmembrane region" description="Helical" evidence="1">
    <location>
        <begin position="12"/>
        <end position="34"/>
    </location>
</feature>
<sequence>NYNKSQSFRTWILDTSATIHVCPILSLFTIYISIKPIIVTLPDGSSTTAHYLRTIFFNEHFYLNNVLHIPSYKNNLFILTIQFNPNVQILSRLGHPSTNVMHRHCTDFPYIKYNKNLICESCHLAKQHKLTPLSYQQYQNTATTRSYPHIGPLHIPFINGHHYFLTIVDNYFRHIWLFPMKYYVS</sequence>
<keyword evidence="1" id="KW-0472">Membrane</keyword>
<proteinExistence type="predicted"/>
<feature type="non-terminal residue" evidence="3">
    <location>
        <position position="185"/>
    </location>
</feature>
<organism evidence="3 4">
    <name type="scientific">Mucuna pruriens</name>
    <name type="common">Velvet bean</name>
    <name type="synonym">Dolichos pruriens</name>
    <dbReference type="NCBI Taxonomy" id="157652"/>
    <lineage>
        <taxon>Eukaryota</taxon>
        <taxon>Viridiplantae</taxon>
        <taxon>Streptophyta</taxon>
        <taxon>Embryophyta</taxon>
        <taxon>Tracheophyta</taxon>
        <taxon>Spermatophyta</taxon>
        <taxon>Magnoliopsida</taxon>
        <taxon>eudicotyledons</taxon>
        <taxon>Gunneridae</taxon>
        <taxon>Pentapetalae</taxon>
        <taxon>rosids</taxon>
        <taxon>fabids</taxon>
        <taxon>Fabales</taxon>
        <taxon>Fabaceae</taxon>
        <taxon>Papilionoideae</taxon>
        <taxon>50 kb inversion clade</taxon>
        <taxon>NPAAA clade</taxon>
        <taxon>indigoferoid/millettioid clade</taxon>
        <taxon>Phaseoleae</taxon>
        <taxon>Mucuna</taxon>
    </lineage>
</organism>
<gene>
    <name evidence="3" type="ORF">CR513_42138</name>
</gene>
<feature type="non-terminal residue" evidence="3">
    <location>
        <position position="1"/>
    </location>
</feature>
<evidence type="ECO:0000313" key="3">
    <source>
        <dbReference type="EMBL" id="RDX77698.1"/>
    </source>
</evidence>
<name>A0A371FH99_MUCPR</name>
<keyword evidence="1" id="KW-1133">Transmembrane helix</keyword>
<evidence type="ECO:0000313" key="4">
    <source>
        <dbReference type="Proteomes" id="UP000257109"/>
    </source>
</evidence>
<dbReference type="EMBL" id="QJKJ01009106">
    <property type="protein sequence ID" value="RDX77698.1"/>
    <property type="molecule type" value="Genomic_DNA"/>
</dbReference>
<evidence type="ECO:0000256" key="1">
    <source>
        <dbReference type="SAM" id="Phobius"/>
    </source>
</evidence>
<keyword evidence="1" id="KW-0812">Transmembrane</keyword>
<dbReference type="Proteomes" id="UP000257109">
    <property type="component" value="Unassembled WGS sequence"/>
</dbReference>
<dbReference type="InterPro" id="IPR054722">
    <property type="entry name" value="PolX-like_BBD"/>
</dbReference>
<keyword evidence="4" id="KW-1185">Reference proteome</keyword>
<protein>
    <recommendedName>
        <fullName evidence="2">Retrovirus-related Pol polyprotein from transposon TNT 1-94-like beta-barrel domain-containing protein</fullName>
    </recommendedName>
</protein>
<evidence type="ECO:0000259" key="2">
    <source>
        <dbReference type="Pfam" id="PF22936"/>
    </source>
</evidence>
<dbReference type="AlphaFoldDB" id="A0A371FH99"/>
<accession>A0A371FH99</accession>
<comment type="caution">
    <text evidence="3">The sequence shown here is derived from an EMBL/GenBank/DDBJ whole genome shotgun (WGS) entry which is preliminary data.</text>
</comment>
<feature type="domain" description="Retrovirus-related Pol polyprotein from transposon TNT 1-94-like beta-barrel" evidence="2">
    <location>
        <begin position="11"/>
        <end position="79"/>
    </location>
</feature>
<reference evidence="3" key="1">
    <citation type="submission" date="2018-05" db="EMBL/GenBank/DDBJ databases">
        <title>Draft genome of Mucuna pruriens seed.</title>
        <authorList>
            <person name="Nnadi N.E."/>
            <person name="Vos R."/>
            <person name="Hasami M.H."/>
            <person name="Devisetty U.K."/>
            <person name="Aguiy J.C."/>
        </authorList>
    </citation>
    <scope>NUCLEOTIDE SEQUENCE [LARGE SCALE GENOMIC DNA]</scope>
    <source>
        <strain evidence="3">JCA_2017</strain>
    </source>
</reference>
<dbReference type="Pfam" id="PF22936">
    <property type="entry name" value="Pol_BBD"/>
    <property type="match status" value="1"/>
</dbReference>